<name>A0ABU7D3T5_9TELE</name>
<evidence type="ECO:0000313" key="1">
    <source>
        <dbReference type="EMBL" id="MED6269817.1"/>
    </source>
</evidence>
<keyword evidence="2" id="KW-1185">Reference proteome</keyword>
<dbReference type="EMBL" id="JAHUTJ010016548">
    <property type="protein sequence ID" value="MED6269817.1"/>
    <property type="molecule type" value="Genomic_DNA"/>
</dbReference>
<reference evidence="1 2" key="1">
    <citation type="submission" date="2021-06" db="EMBL/GenBank/DDBJ databases">
        <authorList>
            <person name="Palmer J.M."/>
        </authorList>
    </citation>
    <scope>NUCLEOTIDE SEQUENCE [LARGE SCALE GENOMIC DNA]</scope>
    <source>
        <strain evidence="1 2">CL_MEX2019</strain>
        <tissue evidence="1">Muscle</tissue>
    </source>
</reference>
<proteinExistence type="predicted"/>
<dbReference type="Proteomes" id="UP001352852">
    <property type="component" value="Unassembled WGS sequence"/>
</dbReference>
<sequence length="85" mass="9246">MGPQTNDPPSSGSAPQLLINLGAESLMLLMFQTVGTSLLQGASTTGEDLFNQTRPDLFLWENHVKNLLQSDQNPWSWATVAGNFV</sequence>
<gene>
    <name evidence="1" type="ORF">CHARACLAT_003536</name>
</gene>
<accession>A0ABU7D3T5</accession>
<comment type="caution">
    <text evidence="1">The sequence shown here is derived from an EMBL/GenBank/DDBJ whole genome shotgun (WGS) entry which is preliminary data.</text>
</comment>
<protein>
    <submittedName>
        <fullName evidence="1">Uncharacterized protein</fullName>
    </submittedName>
</protein>
<organism evidence="1 2">
    <name type="scientific">Characodon lateralis</name>
    <dbReference type="NCBI Taxonomy" id="208331"/>
    <lineage>
        <taxon>Eukaryota</taxon>
        <taxon>Metazoa</taxon>
        <taxon>Chordata</taxon>
        <taxon>Craniata</taxon>
        <taxon>Vertebrata</taxon>
        <taxon>Euteleostomi</taxon>
        <taxon>Actinopterygii</taxon>
        <taxon>Neopterygii</taxon>
        <taxon>Teleostei</taxon>
        <taxon>Neoteleostei</taxon>
        <taxon>Acanthomorphata</taxon>
        <taxon>Ovalentaria</taxon>
        <taxon>Atherinomorphae</taxon>
        <taxon>Cyprinodontiformes</taxon>
        <taxon>Goodeidae</taxon>
        <taxon>Characodon</taxon>
    </lineage>
</organism>
<evidence type="ECO:0000313" key="2">
    <source>
        <dbReference type="Proteomes" id="UP001352852"/>
    </source>
</evidence>